<keyword evidence="1" id="KW-0472">Membrane</keyword>
<dbReference type="STRING" id="662367.SAMN05216167_114133"/>
<feature type="transmembrane region" description="Helical" evidence="1">
    <location>
        <begin position="294"/>
        <end position="317"/>
    </location>
</feature>
<feature type="transmembrane region" description="Helical" evidence="1">
    <location>
        <begin position="162"/>
        <end position="190"/>
    </location>
</feature>
<keyword evidence="1" id="KW-0812">Transmembrane</keyword>
<proteinExistence type="predicted"/>
<name>A0A1I2AYP8_9BACT</name>
<reference evidence="2 3" key="1">
    <citation type="submission" date="2016-10" db="EMBL/GenBank/DDBJ databases">
        <authorList>
            <person name="de Groot N.N."/>
        </authorList>
    </citation>
    <scope>NUCLEOTIDE SEQUENCE [LARGE SCALE GENOMIC DNA]</scope>
    <source>
        <strain evidence="2 3">DSM 26130</strain>
    </source>
</reference>
<feature type="transmembrane region" description="Helical" evidence="1">
    <location>
        <begin position="259"/>
        <end position="282"/>
    </location>
</feature>
<accession>A0A1I2AYP8</accession>
<dbReference type="EMBL" id="FOLQ01000014">
    <property type="protein sequence ID" value="SFE49075.1"/>
    <property type="molecule type" value="Genomic_DNA"/>
</dbReference>
<feature type="transmembrane region" description="Helical" evidence="1">
    <location>
        <begin position="107"/>
        <end position="127"/>
    </location>
</feature>
<feature type="transmembrane region" description="Helical" evidence="1">
    <location>
        <begin position="72"/>
        <end position="95"/>
    </location>
</feature>
<feature type="transmembrane region" description="Helical" evidence="1">
    <location>
        <begin position="329"/>
        <end position="348"/>
    </location>
</feature>
<keyword evidence="3" id="KW-1185">Reference proteome</keyword>
<evidence type="ECO:0000313" key="2">
    <source>
        <dbReference type="EMBL" id="SFE49075.1"/>
    </source>
</evidence>
<keyword evidence="1" id="KW-1133">Transmembrane helix</keyword>
<evidence type="ECO:0000256" key="1">
    <source>
        <dbReference type="SAM" id="Phobius"/>
    </source>
</evidence>
<dbReference type="Proteomes" id="UP000198598">
    <property type="component" value="Unassembled WGS sequence"/>
</dbReference>
<protein>
    <recommendedName>
        <fullName evidence="4">Glucosyl transferase GtrII</fullName>
    </recommendedName>
</protein>
<feature type="transmembrane region" description="Helical" evidence="1">
    <location>
        <begin position="134"/>
        <end position="156"/>
    </location>
</feature>
<evidence type="ECO:0000313" key="3">
    <source>
        <dbReference type="Proteomes" id="UP000198598"/>
    </source>
</evidence>
<feature type="transmembrane region" description="Helical" evidence="1">
    <location>
        <begin position="202"/>
        <end position="221"/>
    </location>
</feature>
<dbReference type="AlphaFoldDB" id="A0A1I2AYP8"/>
<organism evidence="2 3">
    <name type="scientific">Spirosoma endophyticum</name>
    <dbReference type="NCBI Taxonomy" id="662367"/>
    <lineage>
        <taxon>Bacteria</taxon>
        <taxon>Pseudomonadati</taxon>
        <taxon>Bacteroidota</taxon>
        <taxon>Cytophagia</taxon>
        <taxon>Cytophagales</taxon>
        <taxon>Cytophagaceae</taxon>
        <taxon>Spirosoma</taxon>
    </lineage>
</organism>
<evidence type="ECO:0008006" key="4">
    <source>
        <dbReference type="Google" id="ProtNLM"/>
    </source>
</evidence>
<gene>
    <name evidence="2" type="ORF">SAMN05216167_114133</name>
</gene>
<sequence length="551" mass="61972">MFWSVWSTYAVDVPKWDDQALKAFLFYLDSETSISGKLYQFFKQHNEHRIVYDRLITWLDFSLFGKLNYRHLMIVGNLSLVGLLAIFGLVFGRTLSAQTKSLSNKSSFSLTDCLIYLPPVAFLLLNLSQWENMFWGMAALQNFTVVLWIIGAIYALCFTQNLPLALLLAMAATLTSGNGILIWPIGFAILFHQRILNIRAGWISLIIWGIAAVGIITLYFVGYEKPAGNPPVRGTVFDLLKGWFAFNGAAAEAFPIGPVFVRCVLVGGIGTLLILGIWGFVLKKWLSHNKLSPFDYFFVGVTAFLLGTAAIVAWSRVGFGLNTLITSRYKAYSLVLLAIFYSAAIVYTQASFRKWVLRLGLLFSVVLMASSYRAYQDETIWWRQYLLTKQFSWSYGTNKPILTLDSITTHYITNSPAFYDRVLPDLYRLPTGPLKPLSSIENTNHRFTLIDTTAFNPVGPDAGNYILLRSARRLYLYQTSPYVNPSLKASLGLADLFIKGFSCPISEVELEPGTYQIERLFVKPGGGIERYPTGQTLTATPQASQDIEKNW</sequence>